<name>A0A1J1IZL0_9DIPT</name>
<dbReference type="EMBL" id="CVRI01000064">
    <property type="protein sequence ID" value="CRL04988.1"/>
    <property type="molecule type" value="Genomic_DNA"/>
</dbReference>
<reference evidence="2 3" key="1">
    <citation type="submission" date="2015-04" db="EMBL/GenBank/DDBJ databases">
        <authorList>
            <person name="Syromyatnikov M.Y."/>
            <person name="Popov V.N."/>
        </authorList>
    </citation>
    <scope>NUCLEOTIDE SEQUENCE [LARGE SCALE GENOMIC DNA]</scope>
</reference>
<keyword evidence="1" id="KW-1133">Transmembrane helix</keyword>
<keyword evidence="3" id="KW-1185">Reference proteome</keyword>
<accession>A0A1J1IZL0</accession>
<dbReference type="Proteomes" id="UP000183832">
    <property type="component" value="Unassembled WGS sequence"/>
</dbReference>
<organism evidence="2 3">
    <name type="scientific">Clunio marinus</name>
    <dbReference type="NCBI Taxonomy" id="568069"/>
    <lineage>
        <taxon>Eukaryota</taxon>
        <taxon>Metazoa</taxon>
        <taxon>Ecdysozoa</taxon>
        <taxon>Arthropoda</taxon>
        <taxon>Hexapoda</taxon>
        <taxon>Insecta</taxon>
        <taxon>Pterygota</taxon>
        <taxon>Neoptera</taxon>
        <taxon>Endopterygota</taxon>
        <taxon>Diptera</taxon>
        <taxon>Nematocera</taxon>
        <taxon>Chironomoidea</taxon>
        <taxon>Chironomidae</taxon>
        <taxon>Clunio</taxon>
    </lineage>
</organism>
<proteinExistence type="predicted"/>
<evidence type="ECO:0000313" key="2">
    <source>
        <dbReference type="EMBL" id="CRL04988.1"/>
    </source>
</evidence>
<evidence type="ECO:0000256" key="1">
    <source>
        <dbReference type="SAM" id="Phobius"/>
    </source>
</evidence>
<feature type="transmembrane region" description="Helical" evidence="1">
    <location>
        <begin position="31"/>
        <end position="53"/>
    </location>
</feature>
<keyword evidence="1" id="KW-0812">Transmembrane</keyword>
<keyword evidence="1" id="KW-0472">Membrane</keyword>
<evidence type="ECO:0000313" key="3">
    <source>
        <dbReference type="Proteomes" id="UP000183832"/>
    </source>
</evidence>
<dbReference type="AlphaFoldDB" id="A0A1J1IZL0"/>
<protein>
    <submittedName>
        <fullName evidence="2">CLUMA_CG018655, isoform A</fullName>
    </submittedName>
</protein>
<sequence length="59" mass="7014">MNENLGRTETEKNNKILRILNGRDELKGKYILIRFPLRNAILIALLTMMFRVWKGNLRN</sequence>
<gene>
    <name evidence="2" type="ORF">CLUMA_CG018655</name>
</gene>